<dbReference type="InterPro" id="IPR050722">
    <property type="entry name" value="Pyruvate:ferred/Flavod_OxRd"/>
</dbReference>
<keyword evidence="3" id="KW-1185">Reference proteome</keyword>
<feature type="domain" description="Transketolase C-terminal" evidence="1">
    <location>
        <begin position="88"/>
        <end position="181"/>
    </location>
</feature>
<dbReference type="AlphaFoldDB" id="A0A0V8RWX0"/>
<dbReference type="Gene3D" id="3.40.50.920">
    <property type="match status" value="1"/>
</dbReference>
<dbReference type="PANTHER" id="PTHR32154:SF16">
    <property type="entry name" value="PYRUVATE FLAVODOXIN_FERREDOXIN OXIDOREDUCTASE DOMAIN PROTEIN"/>
    <property type="match status" value="1"/>
</dbReference>
<evidence type="ECO:0000259" key="1">
    <source>
        <dbReference type="Pfam" id="PF02780"/>
    </source>
</evidence>
<dbReference type="EMBL" id="LNTB01000001">
    <property type="protein sequence ID" value="KSW12555.1"/>
    <property type="molecule type" value="Genomic_DNA"/>
</dbReference>
<organism evidence="2 3">
    <name type="scientific">Pyrodictium occultum</name>
    <dbReference type="NCBI Taxonomy" id="2309"/>
    <lineage>
        <taxon>Archaea</taxon>
        <taxon>Thermoproteota</taxon>
        <taxon>Thermoprotei</taxon>
        <taxon>Desulfurococcales</taxon>
        <taxon>Pyrodictiaceae</taxon>
        <taxon>Pyrodictium</taxon>
    </lineage>
</organism>
<dbReference type="SUPFAM" id="SSF52922">
    <property type="entry name" value="TK C-terminal domain-like"/>
    <property type="match status" value="1"/>
</dbReference>
<dbReference type="OrthoDB" id="31112at2157"/>
<accession>A0A0V8RWX0</accession>
<evidence type="ECO:0000313" key="2">
    <source>
        <dbReference type="EMBL" id="KSW12555.1"/>
    </source>
</evidence>
<dbReference type="InterPro" id="IPR033248">
    <property type="entry name" value="Transketolase_C"/>
</dbReference>
<dbReference type="GO" id="GO:0006979">
    <property type="term" value="P:response to oxidative stress"/>
    <property type="evidence" value="ECO:0007669"/>
    <property type="project" value="TreeGrafter"/>
</dbReference>
<sequence>MVIDRGKLVTKVKDPFNYKRFSLEEPVSPRAPLGYAVSWHAGDEHDEYGHICEDPIMRERMYSKRIQKMDIIRREIPEERRAQLYGSREPDILLVGWGSVKGPALEAARLLREKGVEASYLNVRYMYPLATSMISSLLDRMGADRVVAVEHSYGALVAKLIAMETGRVIRKSIVKFTGRPIYTHELVEAVHRILEGEERVVLDYGA</sequence>
<evidence type="ECO:0000313" key="3">
    <source>
        <dbReference type="Proteomes" id="UP000053352"/>
    </source>
</evidence>
<proteinExistence type="predicted"/>
<gene>
    <name evidence="2" type="ORF">CF15_07520</name>
</gene>
<protein>
    <recommendedName>
        <fullName evidence="1">Transketolase C-terminal domain-containing protein</fullName>
    </recommendedName>
</protein>
<dbReference type="STRING" id="2309.CF15_07520"/>
<dbReference type="Proteomes" id="UP000053352">
    <property type="component" value="Unassembled WGS sequence"/>
</dbReference>
<dbReference type="PANTHER" id="PTHR32154">
    <property type="entry name" value="PYRUVATE-FLAVODOXIN OXIDOREDUCTASE-RELATED"/>
    <property type="match status" value="1"/>
</dbReference>
<dbReference type="Pfam" id="PF02780">
    <property type="entry name" value="Transketolase_C"/>
    <property type="match status" value="1"/>
</dbReference>
<comment type="caution">
    <text evidence="2">The sequence shown here is derived from an EMBL/GenBank/DDBJ whole genome shotgun (WGS) entry which is preliminary data.</text>
</comment>
<dbReference type="RefSeq" id="WP_058371237.1">
    <property type="nucleotide sequence ID" value="NZ_LNTB01000001.1"/>
</dbReference>
<dbReference type="InterPro" id="IPR009014">
    <property type="entry name" value="Transketo_C/PFOR_II"/>
</dbReference>
<reference evidence="2 3" key="1">
    <citation type="submission" date="2015-11" db="EMBL/GenBank/DDBJ databases">
        <title>Genome sequence of Pyrodictium occultum PL-19, a marine hyperthermophilic archaeon isolated from Volcano, Italy.</title>
        <authorList>
            <person name="Utturkar S."/>
            <person name="Huber H."/>
            <person name="Leptihn S."/>
            <person name="Brown S."/>
            <person name="Stetter K.O."/>
            <person name="Podar M."/>
        </authorList>
    </citation>
    <scope>NUCLEOTIDE SEQUENCE [LARGE SCALE GENOMIC DNA]</scope>
    <source>
        <strain evidence="2 3">PL-19</strain>
    </source>
</reference>
<name>A0A0V8RWX0_PYROC</name>